<dbReference type="InterPro" id="IPR001005">
    <property type="entry name" value="SANT/Myb"/>
</dbReference>
<dbReference type="PANTHER" id="PTHR47994">
    <property type="entry name" value="F14D16.11-RELATED"/>
    <property type="match status" value="1"/>
</dbReference>
<dbReference type="eggNOG" id="KOG0048">
    <property type="taxonomic scope" value="Eukaryota"/>
</dbReference>
<keyword evidence="3" id="KW-0238">DNA-binding</keyword>
<dbReference type="PROSITE" id="PS51294">
    <property type="entry name" value="HTH_MYB"/>
    <property type="match status" value="1"/>
</dbReference>
<dbReference type="PhylomeDB" id="A0A022R858"/>
<keyword evidence="4" id="KW-0539">Nucleus</keyword>
<feature type="domain" description="Myb-like" evidence="6">
    <location>
        <begin position="69"/>
        <end position="119"/>
    </location>
</feature>
<dbReference type="Pfam" id="PF00249">
    <property type="entry name" value="Myb_DNA-binding"/>
    <property type="match status" value="1"/>
</dbReference>
<dbReference type="InterPro" id="IPR015495">
    <property type="entry name" value="Myb_TF_plants"/>
</dbReference>
<evidence type="ECO:0000259" key="7">
    <source>
        <dbReference type="PROSITE" id="PS51294"/>
    </source>
</evidence>
<dbReference type="SUPFAM" id="SSF46689">
    <property type="entry name" value="Homeodomain-like"/>
    <property type="match status" value="1"/>
</dbReference>
<dbReference type="KEGG" id="egt:105959724"/>
<gene>
    <name evidence="8" type="ORF">MIMGU_mgv1a008388mg</name>
</gene>
<evidence type="ECO:0000256" key="5">
    <source>
        <dbReference type="SAM" id="MobiDB-lite"/>
    </source>
</evidence>
<dbReference type="GO" id="GO:0003700">
    <property type="term" value="F:DNA-binding transcription factor activity"/>
    <property type="evidence" value="ECO:0000318"/>
    <property type="project" value="GO_Central"/>
</dbReference>
<comment type="subcellular location">
    <subcellularLocation>
        <location evidence="1">Nucleus</location>
    </subcellularLocation>
</comment>
<dbReference type="OrthoDB" id="2143914at2759"/>
<reference evidence="8 9" key="1">
    <citation type="journal article" date="2013" name="Proc. Natl. Acad. Sci. U.S.A.">
        <title>Fine-scale variation in meiotic recombination in Mimulus inferred from population shotgun sequencing.</title>
        <authorList>
            <person name="Hellsten U."/>
            <person name="Wright K.M."/>
            <person name="Jenkins J."/>
            <person name="Shu S."/>
            <person name="Yuan Y."/>
            <person name="Wessler S.R."/>
            <person name="Schmutz J."/>
            <person name="Willis J.H."/>
            <person name="Rokhsar D.S."/>
        </authorList>
    </citation>
    <scope>NUCLEOTIDE SEQUENCE [LARGE SCALE GENOMIC DNA]</scope>
    <source>
        <strain evidence="9">cv. DUN x IM62</strain>
    </source>
</reference>
<dbReference type="EMBL" id="KI630593">
    <property type="protein sequence ID" value="EYU35908.1"/>
    <property type="molecule type" value="Genomic_DNA"/>
</dbReference>
<dbReference type="PANTHER" id="PTHR47994:SF5">
    <property type="entry name" value="F14D16.11-RELATED"/>
    <property type="match status" value="1"/>
</dbReference>
<proteinExistence type="predicted"/>
<accession>A0A022R858</accession>
<dbReference type="AlphaFoldDB" id="A0A022R858"/>
<evidence type="ECO:0000313" key="9">
    <source>
        <dbReference type="Proteomes" id="UP000030748"/>
    </source>
</evidence>
<dbReference type="InterPro" id="IPR009057">
    <property type="entry name" value="Homeodomain-like_sf"/>
</dbReference>
<keyword evidence="9" id="KW-1185">Reference proteome</keyword>
<feature type="domain" description="HTH myb-type" evidence="7">
    <location>
        <begin position="73"/>
        <end position="123"/>
    </location>
</feature>
<evidence type="ECO:0000256" key="1">
    <source>
        <dbReference type="ARBA" id="ARBA00004123"/>
    </source>
</evidence>
<evidence type="ECO:0000256" key="3">
    <source>
        <dbReference type="ARBA" id="ARBA00023125"/>
    </source>
</evidence>
<feature type="region of interest" description="Disordered" evidence="5">
    <location>
        <begin position="1"/>
        <end position="74"/>
    </location>
</feature>
<dbReference type="OMA" id="WSEFLHE"/>
<dbReference type="CDD" id="cd00167">
    <property type="entry name" value="SANT"/>
    <property type="match status" value="1"/>
</dbReference>
<evidence type="ECO:0000256" key="2">
    <source>
        <dbReference type="ARBA" id="ARBA00022737"/>
    </source>
</evidence>
<dbReference type="PROSITE" id="PS50090">
    <property type="entry name" value="MYB_LIKE"/>
    <property type="match status" value="1"/>
</dbReference>
<evidence type="ECO:0000259" key="6">
    <source>
        <dbReference type="PROSITE" id="PS50090"/>
    </source>
</evidence>
<name>A0A022R858_ERYGU</name>
<keyword evidence="2" id="KW-0677">Repeat</keyword>
<evidence type="ECO:0008006" key="10">
    <source>
        <dbReference type="Google" id="ProtNLM"/>
    </source>
</evidence>
<dbReference type="InterPro" id="IPR017930">
    <property type="entry name" value="Myb_dom"/>
</dbReference>
<dbReference type="GO" id="GO:0005634">
    <property type="term" value="C:nucleus"/>
    <property type="evidence" value="ECO:0000318"/>
    <property type="project" value="GO_Central"/>
</dbReference>
<evidence type="ECO:0000313" key="8">
    <source>
        <dbReference type="EMBL" id="EYU35908.1"/>
    </source>
</evidence>
<dbReference type="FunFam" id="1.10.10.60:FF:000645">
    <property type="entry name" value="Os07g0634900 protein"/>
    <property type="match status" value="1"/>
</dbReference>
<evidence type="ECO:0000256" key="4">
    <source>
        <dbReference type="ARBA" id="ARBA00023242"/>
    </source>
</evidence>
<dbReference type="STRING" id="4155.A0A022R858"/>
<organism evidence="8 9">
    <name type="scientific">Erythranthe guttata</name>
    <name type="common">Yellow monkey flower</name>
    <name type="synonym">Mimulus guttatus</name>
    <dbReference type="NCBI Taxonomy" id="4155"/>
    <lineage>
        <taxon>Eukaryota</taxon>
        <taxon>Viridiplantae</taxon>
        <taxon>Streptophyta</taxon>
        <taxon>Embryophyta</taxon>
        <taxon>Tracheophyta</taxon>
        <taxon>Spermatophyta</taxon>
        <taxon>Magnoliopsida</taxon>
        <taxon>eudicotyledons</taxon>
        <taxon>Gunneridae</taxon>
        <taxon>Pentapetalae</taxon>
        <taxon>asterids</taxon>
        <taxon>lamiids</taxon>
        <taxon>Lamiales</taxon>
        <taxon>Phrymaceae</taxon>
        <taxon>Erythranthe</taxon>
    </lineage>
</organism>
<protein>
    <recommendedName>
        <fullName evidence="10">HTH myb-type domain-containing protein</fullName>
    </recommendedName>
</protein>
<sequence length="375" mass="42468">MVKTPPCSDKLQMQKGIWNDDGDRERNAAYVPKQDGTGNWTTFSKRSGSGQKRSGKNSREKWHNGNNSKCDPKHKSFTTQEEELVIQLHSAIGSRWPIIAQQLPGRTDNDVKTLWNSKLRKKLSAMGIDPVTHKPFSQILADYGNIGAFPKARTRFSSLSKDIKNSIVFKSSNSELISQNPNNNNNNNNINPHENFSHYFHDHLFSPSPSNISDIAHYNNNNNPLDLYSQLQSVNFVTKKPDNNNNNLNLAQQQQQQLFVNNECATSSSVNQEFSWSDFFLEDAQLENEGNILVAHECGGGGEKLESEEDQVKERYIINEDNNNEINALVDNNNNNTFEALSSPSNSASSFVEAMIESQDEMFSQLPCFYEEQFY</sequence>
<dbReference type="SMART" id="SM00717">
    <property type="entry name" value="SANT"/>
    <property type="match status" value="1"/>
</dbReference>
<dbReference type="GO" id="GO:0003677">
    <property type="term" value="F:DNA binding"/>
    <property type="evidence" value="ECO:0007669"/>
    <property type="project" value="UniProtKB-KW"/>
</dbReference>
<dbReference type="Proteomes" id="UP000030748">
    <property type="component" value="Unassembled WGS sequence"/>
</dbReference>
<dbReference type="Gene3D" id="1.10.10.60">
    <property type="entry name" value="Homeodomain-like"/>
    <property type="match status" value="1"/>
</dbReference>